<dbReference type="AlphaFoldDB" id="X1GXI2"/>
<proteinExistence type="predicted"/>
<comment type="caution">
    <text evidence="2">The sequence shown here is derived from an EMBL/GenBank/DDBJ whole genome shotgun (WGS) entry which is preliminary data.</text>
</comment>
<dbReference type="InterPro" id="IPR029058">
    <property type="entry name" value="AB_hydrolase_fold"/>
</dbReference>
<dbReference type="InterPro" id="IPR010427">
    <property type="entry name" value="DUF1023"/>
</dbReference>
<sequence>DQRRTVDLPEEDKLRRVAIQGLDPASAERVWVAVHADPRLRAAAIATHDAGANRRIAFYQGLLDEVPDPTGRGRPPSARQILAFAPDHSSLVELTGDLDAADSVGVLVPGLNTTIVGSADDTETARRFVAAGGGRVAMITYLGGPFPVGDPLTGVIDAADPHYARDMAPRLVAFSEDVNRTVDATGRTIPVTYIGHSYGGSILGTAESAGLTADRTIYVEAAGAGVGVHDPGDWHDRNPDVARFSMTAPGDPIAAIQGSPLSPHGADPDQMPGVVRLETGRRLDGSVMSGLPAHTGVLTEPSDAWRNILGVITGDRNVVGQR</sequence>
<evidence type="ECO:0000259" key="1">
    <source>
        <dbReference type="Pfam" id="PF06259"/>
    </source>
</evidence>
<dbReference type="SUPFAM" id="SSF53474">
    <property type="entry name" value="alpha/beta-Hydrolases"/>
    <property type="match status" value="1"/>
</dbReference>
<dbReference type="EMBL" id="BARU01008948">
    <property type="protein sequence ID" value="GAH46339.1"/>
    <property type="molecule type" value="Genomic_DNA"/>
</dbReference>
<evidence type="ECO:0000313" key="2">
    <source>
        <dbReference type="EMBL" id="GAH46339.1"/>
    </source>
</evidence>
<dbReference type="ESTHER" id="9zzzz-x1gxi2">
    <property type="family name" value="Duf_1023"/>
</dbReference>
<dbReference type="Pfam" id="PF06259">
    <property type="entry name" value="Abhydrolase_8"/>
    <property type="match status" value="1"/>
</dbReference>
<name>X1GXI2_9ZZZZ</name>
<protein>
    <recommendedName>
        <fullName evidence="1">DUF1023 domain-containing protein</fullName>
    </recommendedName>
</protein>
<organism evidence="2">
    <name type="scientific">marine sediment metagenome</name>
    <dbReference type="NCBI Taxonomy" id="412755"/>
    <lineage>
        <taxon>unclassified sequences</taxon>
        <taxon>metagenomes</taxon>
        <taxon>ecological metagenomes</taxon>
    </lineage>
</organism>
<gene>
    <name evidence="2" type="ORF">S03H2_17361</name>
</gene>
<feature type="domain" description="DUF1023" evidence="1">
    <location>
        <begin position="91"/>
        <end position="255"/>
    </location>
</feature>
<accession>X1GXI2</accession>
<reference evidence="2" key="1">
    <citation type="journal article" date="2014" name="Front. Microbiol.">
        <title>High frequency of phylogenetically diverse reductive dehalogenase-homologous genes in deep subseafloor sedimentary metagenomes.</title>
        <authorList>
            <person name="Kawai M."/>
            <person name="Futagami T."/>
            <person name="Toyoda A."/>
            <person name="Takaki Y."/>
            <person name="Nishi S."/>
            <person name="Hori S."/>
            <person name="Arai W."/>
            <person name="Tsubouchi T."/>
            <person name="Morono Y."/>
            <person name="Uchiyama I."/>
            <person name="Ito T."/>
            <person name="Fujiyama A."/>
            <person name="Inagaki F."/>
            <person name="Takami H."/>
        </authorList>
    </citation>
    <scope>NUCLEOTIDE SEQUENCE</scope>
    <source>
        <strain evidence="2">Expedition CK06-06</strain>
    </source>
</reference>
<feature type="non-terminal residue" evidence="2">
    <location>
        <position position="1"/>
    </location>
</feature>